<organism evidence="1 2">
    <name type="scientific">Gossypium davidsonii</name>
    <name type="common">Davidson's cotton</name>
    <name type="synonym">Gossypium klotzschianum subsp. davidsonii</name>
    <dbReference type="NCBI Taxonomy" id="34287"/>
    <lineage>
        <taxon>Eukaryota</taxon>
        <taxon>Viridiplantae</taxon>
        <taxon>Streptophyta</taxon>
        <taxon>Embryophyta</taxon>
        <taxon>Tracheophyta</taxon>
        <taxon>Spermatophyta</taxon>
        <taxon>Magnoliopsida</taxon>
        <taxon>eudicotyledons</taxon>
        <taxon>Gunneridae</taxon>
        <taxon>Pentapetalae</taxon>
        <taxon>rosids</taxon>
        <taxon>malvids</taxon>
        <taxon>Malvales</taxon>
        <taxon>Malvaceae</taxon>
        <taxon>Malvoideae</taxon>
        <taxon>Gossypium</taxon>
    </lineage>
</organism>
<protein>
    <submittedName>
        <fullName evidence="1">Uncharacterized protein</fullName>
    </submittedName>
</protein>
<name>A0A7J8SBF9_GOSDV</name>
<comment type="caution">
    <text evidence="1">The sequence shown here is derived from an EMBL/GenBank/DDBJ whole genome shotgun (WGS) entry which is preliminary data.</text>
</comment>
<sequence>MWKLLTATLAQLLVTKDQTLSALVGPKAMKIRIFMANIEKDDTAMLVDFLMFLNISGVSGFGSCTGLSRMGWRHSWEGHDDHSHGHGDKH</sequence>
<accession>A0A7J8SBF9</accession>
<reference evidence="1 2" key="1">
    <citation type="journal article" date="2019" name="Genome Biol. Evol.">
        <title>Insights into the evolution of the New World diploid cottons (Gossypium, subgenus Houzingenia) based on genome sequencing.</title>
        <authorList>
            <person name="Grover C.E."/>
            <person name="Arick M.A. 2nd"/>
            <person name="Thrash A."/>
            <person name="Conover J.L."/>
            <person name="Sanders W.S."/>
            <person name="Peterson D.G."/>
            <person name="Frelichowski J.E."/>
            <person name="Scheffler J.A."/>
            <person name="Scheffler B.E."/>
            <person name="Wendel J.F."/>
        </authorList>
    </citation>
    <scope>NUCLEOTIDE SEQUENCE [LARGE SCALE GENOMIC DNA]</scope>
    <source>
        <strain evidence="1">27</strain>
        <tissue evidence="1">Leaf</tissue>
    </source>
</reference>
<dbReference type="EMBL" id="JABFAC010000009">
    <property type="protein sequence ID" value="MBA0623444.1"/>
    <property type="molecule type" value="Genomic_DNA"/>
</dbReference>
<gene>
    <name evidence="1" type="ORF">Godav_008909</name>
</gene>
<evidence type="ECO:0000313" key="2">
    <source>
        <dbReference type="Proteomes" id="UP000593561"/>
    </source>
</evidence>
<keyword evidence="2" id="KW-1185">Reference proteome</keyword>
<dbReference type="AlphaFoldDB" id="A0A7J8SBF9"/>
<proteinExistence type="predicted"/>
<dbReference type="Proteomes" id="UP000593561">
    <property type="component" value="Unassembled WGS sequence"/>
</dbReference>
<evidence type="ECO:0000313" key="1">
    <source>
        <dbReference type="EMBL" id="MBA0623444.1"/>
    </source>
</evidence>